<dbReference type="AlphaFoldDB" id="A0A9D5C5C8"/>
<dbReference type="GO" id="GO:0009733">
    <property type="term" value="P:response to auxin"/>
    <property type="evidence" value="ECO:0007669"/>
    <property type="project" value="InterPro"/>
</dbReference>
<sequence>MTGGMAKSGKISHIVKLRHMVQRWRKRAAASSSVSTPADVPAGHVAVCVGSSQRRFVVRAAHLNHPAFRRLLAQAEEEYGFAQPGPLAIPCDETLFEEILRRVASTPAEGFRSCCCCGGGAGIGSPWRSEMLPLLPGLAGKPVW</sequence>
<evidence type="ECO:0000256" key="1">
    <source>
        <dbReference type="ARBA" id="ARBA00006974"/>
    </source>
</evidence>
<evidence type="ECO:0000313" key="2">
    <source>
        <dbReference type="EMBL" id="KAJ0966941.1"/>
    </source>
</evidence>
<comment type="similarity">
    <text evidence="1">Belongs to the ARG7 family.</text>
</comment>
<protein>
    <submittedName>
        <fullName evidence="2">Uncharacterized protein</fullName>
    </submittedName>
</protein>
<dbReference type="PANTHER" id="PTHR31374:SF119">
    <property type="entry name" value="SAUR-LIKE AUXIN-RESPONSIVE PROTEIN FAMILY"/>
    <property type="match status" value="1"/>
</dbReference>
<comment type="caution">
    <text evidence="2">The sequence shown here is derived from an EMBL/GenBank/DDBJ whole genome shotgun (WGS) entry which is preliminary data.</text>
</comment>
<gene>
    <name evidence="2" type="ORF">J5N97_023858</name>
</gene>
<dbReference type="PANTHER" id="PTHR31374">
    <property type="entry name" value="AUXIN-INDUCED PROTEIN-LIKE-RELATED"/>
    <property type="match status" value="1"/>
</dbReference>
<reference evidence="2" key="1">
    <citation type="submission" date="2021-03" db="EMBL/GenBank/DDBJ databases">
        <authorList>
            <person name="Li Z."/>
            <person name="Yang C."/>
        </authorList>
    </citation>
    <scope>NUCLEOTIDE SEQUENCE</scope>
    <source>
        <strain evidence="2">Dzin_1.0</strain>
        <tissue evidence="2">Leaf</tissue>
    </source>
</reference>
<dbReference type="InterPro" id="IPR003676">
    <property type="entry name" value="SAUR_fam"/>
</dbReference>
<dbReference type="EMBL" id="JAGGNH010000007">
    <property type="protein sequence ID" value="KAJ0966941.1"/>
    <property type="molecule type" value="Genomic_DNA"/>
</dbReference>
<accession>A0A9D5C5C8</accession>
<keyword evidence="3" id="KW-1185">Reference proteome</keyword>
<evidence type="ECO:0000313" key="3">
    <source>
        <dbReference type="Proteomes" id="UP001085076"/>
    </source>
</evidence>
<dbReference type="Proteomes" id="UP001085076">
    <property type="component" value="Miscellaneous, Linkage group lg07"/>
</dbReference>
<proteinExistence type="inferred from homology"/>
<organism evidence="2 3">
    <name type="scientific">Dioscorea zingiberensis</name>
    <dbReference type="NCBI Taxonomy" id="325984"/>
    <lineage>
        <taxon>Eukaryota</taxon>
        <taxon>Viridiplantae</taxon>
        <taxon>Streptophyta</taxon>
        <taxon>Embryophyta</taxon>
        <taxon>Tracheophyta</taxon>
        <taxon>Spermatophyta</taxon>
        <taxon>Magnoliopsida</taxon>
        <taxon>Liliopsida</taxon>
        <taxon>Dioscoreales</taxon>
        <taxon>Dioscoreaceae</taxon>
        <taxon>Dioscorea</taxon>
    </lineage>
</organism>
<dbReference type="OrthoDB" id="1624361at2759"/>
<reference evidence="2" key="2">
    <citation type="journal article" date="2022" name="Hortic Res">
        <title>The genome of Dioscorea zingiberensis sheds light on the biosynthesis, origin and evolution of the medicinally important diosgenin saponins.</title>
        <authorList>
            <person name="Li Y."/>
            <person name="Tan C."/>
            <person name="Li Z."/>
            <person name="Guo J."/>
            <person name="Li S."/>
            <person name="Chen X."/>
            <person name="Wang C."/>
            <person name="Dai X."/>
            <person name="Yang H."/>
            <person name="Song W."/>
            <person name="Hou L."/>
            <person name="Xu J."/>
            <person name="Tong Z."/>
            <person name="Xu A."/>
            <person name="Yuan X."/>
            <person name="Wang W."/>
            <person name="Yang Q."/>
            <person name="Chen L."/>
            <person name="Sun Z."/>
            <person name="Wang K."/>
            <person name="Pan B."/>
            <person name="Chen J."/>
            <person name="Bao Y."/>
            <person name="Liu F."/>
            <person name="Qi X."/>
            <person name="Gang D.R."/>
            <person name="Wen J."/>
            <person name="Li J."/>
        </authorList>
    </citation>
    <scope>NUCLEOTIDE SEQUENCE</scope>
    <source>
        <strain evidence="2">Dzin_1.0</strain>
    </source>
</reference>
<dbReference type="Pfam" id="PF02519">
    <property type="entry name" value="Auxin_inducible"/>
    <property type="match status" value="1"/>
</dbReference>
<name>A0A9D5C5C8_9LILI</name>